<comment type="caution">
    <text evidence="2">The sequence shown here is derived from an EMBL/GenBank/DDBJ whole genome shotgun (WGS) entry which is preliminary data.</text>
</comment>
<dbReference type="EMBL" id="JAGHQL010000206">
    <property type="protein sequence ID" value="KAH0536429.1"/>
    <property type="molecule type" value="Genomic_DNA"/>
</dbReference>
<proteinExistence type="predicted"/>
<reference evidence="2" key="1">
    <citation type="submission" date="2021-03" db="EMBL/GenBank/DDBJ databases">
        <title>Comparative genomics and phylogenomic investigation of the class Geoglossomycetes provide insights into ecological specialization and systematics.</title>
        <authorList>
            <person name="Melie T."/>
            <person name="Pirro S."/>
            <person name="Miller A.N."/>
            <person name="Quandt A."/>
        </authorList>
    </citation>
    <scope>NUCLEOTIDE SEQUENCE</scope>
    <source>
        <strain evidence="2">GBOQ0MN5Z8</strain>
    </source>
</reference>
<dbReference type="PANTHER" id="PTHR33112">
    <property type="entry name" value="DOMAIN PROTEIN, PUTATIVE-RELATED"/>
    <property type="match status" value="1"/>
</dbReference>
<dbReference type="Pfam" id="PF06985">
    <property type="entry name" value="HET"/>
    <property type="match status" value="1"/>
</dbReference>
<evidence type="ECO:0000313" key="2">
    <source>
        <dbReference type="EMBL" id="KAH0536429.1"/>
    </source>
</evidence>
<dbReference type="InterPro" id="IPR010730">
    <property type="entry name" value="HET"/>
</dbReference>
<dbReference type="PANTHER" id="PTHR33112:SF16">
    <property type="entry name" value="HETEROKARYON INCOMPATIBILITY DOMAIN-CONTAINING PROTEIN"/>
    <property type="match status" value="1"/>
</dbReference>
<gene>
    <name evidence="2" type="ORF">FGG08_006698</name>
</gene>
<accession>A0A9P8HS54</accession>
<protein>
    <recommendedName>
        <fullName evidence="1">Heterokaryon incompatibility domain-containing protein</fullName>
    </recommendedName>
</protein>
<organism evidence="2 3">
    <name type="scientific">Glutinoglossum americanum</name>
    <dbReference type="NCBI Taxonomy" id="1670608"/>
    <lineage>
        <taxon>Eukaryota</taxon>
        <taxon>Fungi</taxon>
        <taxon>Dikarya</taxon>
        <taxon>Ascomycota</taxon>
        <taxon>Pezizomycotina</taxon>
        <taxon>Geoglossomycetes</taxon>
        <taxon>Geoglossales</taxon>
        <taxon>Geoglossaceae</taxon>
        <taxon>Glutinoglossum</taxon>
    </lineage>
</organism>
<evidence type="ECO:0000259" key="1">
    <source>
        <dbReference type="Pfam" id="PF06985"/>
    </source>
</evidence>
<feature type="domain" description="Heterokaryon incompatibility" evidence="1">
    <location>
        <begin position="223"/>
        <end position="375"/>
    </location>
</feature>
<evidence type="ECO:0000313" key="3">
    <source>
        <dbReference type="Proteomes" id="UP000698800"/>
    </source>
</evidence>
<keyword evidence="3" id="KW-1185">Reference proteome</keyword>
<name>A0A9P8HS54_9PEZI</name>
<dbReference type="AlphaFoldDB" id="A0A9P8HS54"/>
<dbReference type="OrthoDB" id="2958217at2759"/>
<sequence>MLCYACTRLFAGRAENASTEEQRPLYKMHHEDSASFRRAKDLGCGICSKAWRKFMTDNQGREDIAGGVLITASAVPIPLSETRTMNVLQLDRWTRRDPDGSSHMVLTTDGVLEGQWMRVRGASYLHGDVLGFEMIPTGIVHFPPSHTTKTKFSQIESTVDRFMILESYSIVREWLRSCLHDHLPRITDQTDFFPDRVVDIGLKGDRIIKLQSRPSGDGQNANYATLSYCWGGSNHIRLEIATLKRFQEGINVMELPRTMRHAVALVRELGLRFLWIDSLCIIQDSVEDWRTQSALMGSIYQHSHINLAASSSTNSEGGLVFDRDPQPVQPVQVTCRFPFDHATNPSRLYNILLQKPYFESIEKEPLNSRGWVMQERLLAPRTLHCAKDQLFWECEHMFANESHPNGTDTLLNRQPNEFRRMVSRFSQGSTTATAVINSIHREPDVAWLSLVREYTKCKLTRDEDILIAFSGLARRWSEMLPDQYLAGLWKQSLEEGLLWHREAMILKYLSGETSLRWRAPSWSWASFKGAVSWSPNVVPYEYSSSSVVAKVRLIRLVSTDLVSASADRFGQLLFGSITVRAALLVGLAGSESRARSNFQDGTVKNESTCNIWPMVIVHGVVAREIVITTKDHEYTGFCYLDTADMRKRLDREGFLAMACLPILLHFLRSKGTGNDAEVSIELQGIFVEMVGKGRTSGRSYKRVGYFSATSKLGTVRAGWNFHQSLMNLRTCEILSRLGFGESEDIVLV</sequence>
<dbReference type="Proteomes" id="UP000698800">
    <property type="component" value="Unassembled WGS sequence"/>
</dbReference>